<feature type="binding site" evidence="11">
    <location>
        <position position="164"/>
    </location>
    <ligand>
        <name>Zn(2+)</name>
        <dbReference type="ChEBI" id="CHEBI:29105"/>
        <label>2</label>
    </ligand>
</feature>
<evidence type="ECO:0000259" key="14">
    <source>
        <dbReference type="PROSITE" id="PS51188"/>
    </source>
</evidence>
<dbReference type="NCBIfam" id="TIGR02349">
    <property type="entry name" value="DnaJ_bact"/>
    <property type="match status" value="1"/>
</dbReference>
<feature type="domain" description="J" evidence="13">
    <location>
        <begin position="6"/>
        <end position="71"/>
    </location>
</feature>
<evidence type="ECO:0000313" key="15">
    <source>
        <dbReference type="EMBL" id="MBJ7597011.1"/>
    </source>
</evidence>
<evidence type="ECO:0000256" key="2">
    <source>
        <dbReference type="ARBA" id="ARBA00022705"/>
    </source>
</evidence>
<keyword evidence="3 11" id="KW-0479">Metal-binding</keyword>
<dbReference type="InterPro" id="IPR008971">
    <property type="entry name" value="HSP40/DnaJ_pept-bd"/>
</dbReference>
<feature type="binding site" evidence="11">
    <location>
        <position position="147"/>
    </location>
    <ligand>
        <name>Zn(2+)</name>
        <dbReference type="ChEBI" id="CHEBI:29105"/>
        <label>1</label>
    </ligand>
</feature>
<evidence type="ECO:0000256" key="8">
    <source>
        <dbReference type="ARBA" id="ARBA00023186"/>
    </source>
</evidence>
<evidence type="ECO:0000256" key="3">
    <source>
        <dbReference type="ARBA" id="ARBA00022723"/>
    </source>
</evidence>
<feature type="binding site" evidence="11">
    <location>
        <position position="207"/>
    </location>
    <ligand>
        <name>Zn(2+)</name>
        <dbReference type="ChEBI" id="CHEBI:29105"/>
        <label>1</label>
    </ligand>
</feature>
<dbReference type="CDD" id="cd06257">
    <property type="entry name" value="DnaJ"/>
    <property type="match status" value="1"/>
</dbReference>
<dbReference type="PANTHER" id="PTHR43096">
    <property type="entry name" value="DNAJ HOMOLOG 1, MITOCHONDRIAL-RELATED"/>
    <property type="match status" value="1"/>
</dbReference>
<dbReference type="Pfam" id="PF00226">
    <property type="entry name" value="DnaJ"/>
    <property type="match status" value="1"/>
</dbReference>
<accession>A0A934JWC2</accession>
<comment type="subcellular location">
    <subcellularLocation>
        <location evidence="11">Cytoplasm</location>
    </subcellularLocation>
</comment>
<dbReference type="Gene3D" id="2.60.260.20">
    <property type="entry name" value="Urease metallochaperone UreE, N-terminal domain"/>
    <property type="match status" value="2"/>
</dbReference>
<keyword evidence="7 11" id="KW-0346">Stress response</keyword>
<dbReference type="PROSITE" id="PS50076">
    <property type="entry name" value="DNAJ_2"/>
    <property type="match status" value="1"/>
</dbReference>
<evidence type="ECO:0000256" key="11">
    <source>
        <dbReference type="HAMAP-Rule" id="MF_01152"/>
    </source>
</evidence>
<keyword evidence="5 11" id="KW-0863">Zinc-finger</keyword>
<dbReference type="GO" id="GO:0051082">
    <property type="term" value="F:unfolded protein binding"/>
    <property type="evidence" value="ECO:0007669"/>
    <property type="project" value="UniProtKB-UniRule"/>
</dbReference>
<dbReference type="PANTHER" id="PTHR43096:SF48">
    <property type="entry name" value="CHAPERONE PROTEIN DNAJ"/>
    <property type="match status" value="1"/>
</dbReference>
<dbReference type="PROSITE" id="PS51188">
    <property type="entry name" value="ZF_CR"/>
    <property type="match status" value="1"/>
</dbReference>
<dbReference type="Pfam" id="PF00684">
    <property type="entry name" value="DnaJ_CXXCXGXG"/>
    <property type="match status" value="1"/>
</dbReference>
<evidence type="ECO:0000256" key="1">
    <source>
        <dbReference type="ARBA" id="ARBA00022490"/>
    </source>
</evidence>
<proteinExistence type="inferred from homology"/>
<dbReference type="InterPro" id="IPR036869">
    <property type="entry name" value="J_dom_sf"/>
</dbReference>
<comment type="domain">
    <text evidence="11">The J domain is necessary and sufficient to stimulate DnaK ATPase activity. Zinc center 1 plays an important role in the autonomous, DnaK-independent chaperone activity of DnaJ. Zinc center 2 is essential for interaction with DnaK and for DnaJ activity.</text>
</comment>
<evidence type="ECO:0000256" key="7">
    <source>
        <dbReference type="ARBA" id="ARBA00023016"/>
    </source>
</evidence>
<feature type="binding site" evidence="11">
    <location>
        <position position="167"/>
    </location>
    <ligand>
        <name>Zn(2+)</name>
        <dbReference type="ChEBI" id="CHEBI:29105"/>
        <label>2</label>
    </ligand>
</feature>
<dbReference type="RefSeq" id="WP_338198904.1">
    <property type="nucleotide sequence ID" value="NZ_JAEKNR010000032.1"/>
</dbReference>
<dbReference type="Gene3D" id="1.10.287.110">
    <property type="entry name" value="DnaJ domain"/>
    <property type="match status" value="1"/>
</dbReference>
<keyword evidence="6 11" id="KW-0862">Zinc</keyword>
<dbReference type="Proteomes" id="UP000612893">
    <property type="component" value="Unassembled WGS sequence"/>
</dbReference>
<feature type="binding site" evidence="11">
    <location>
        <position position="150"/>
    </location>
    <ligand>
        <name>Zn(2+)</name>
        <dbReference type="ChEBI" id="CHEBI:29105"/>
        <label>1</label>
    </ligand>
</feature>
<feature type="zinc finger region" description="CR-type" evidence="12">
    <location>
        <begin position="134"/>
        <end position="216"/>
    </location>
</feature>
<dbReference type="GO" id="GO:0008270">
    <property type="term" value="F:zinc ion binding"/>
    <property type="evidence" value="ECO:0007669"/>
    <property type="project" value="UniProtKB-UniRule"/>
</dbReference>
<evidence type="ECO:0000313" key="16">
    <source>
        <dbReference type="Proteomes" id="UP000612893"/>
    </source>
</evidence>
<dbReference type="InterPro" id="IPR012724">
    <property type="entry name" value="DnaJ"/>
</dbReference>
<feature type="repeat" description="CXXCXGXG motif" evidence="11">
    <location>
        <begin position="204"/>
        <end position="211"/>
    </location>
</feature>
<dbReference type="FunFam" id="1.10.287.110:FF:000031">
    <property type="entry name" value="Molecular chaperone DnaJ"/>
    <property type="match status" value="1"/>
</dbReference>
<comment type="caution">
    <text evidence="15">The sequence shown here is derived from an EMBL/GenBank/DDBJ whole genome shotgun (WGS) entry which is preliminary data.</text>
</comment>
<dbReference type="AlphaFoldDB" id="A0A934JWC2"/>
<comment type="subunit">
    <text evidence="11">Homodimer.</text>
</comment>
<comment type="similarity">
    <text evidence="9 11">Belongs to the DnaJ family.</text>
</comment>
<dbReference type="Gene3D" id="2.10.230.10">
    <property type="entry name" value="Heat shock protein DnaJ, cysteine-rich domain"/>
    <property type="match status" value="1"/>
</dbReference>
<dbReference type="SUPFAM" id="SSF57938">
    <property type="entry name" value="DnaJ/Hsp40 cysteine-rich domain"/>
    <property type="match status" value="1"/>
</dbReference>
<gene>
    <name evidence="11 15" type="primary">dnaJ</name>
    <name evidence="15" type="ORF">JF922_02840</name>
</gene>
<comment type="function">
    <text evidence="11">Participates actively in the response to hyperosmotic and heat shock by preventing the aggregation of stress-denatured proteins and by disaggregating proteins, also in an autonomous, DnaK-independent fashion. Unfolded proteins bind initially to DnaJ; upon interaction with the DnaJ-bound protein, DnaK hydrolyzes its bound ATP, resulting in the formation of a stable complex. GrpE releases ADP from DnaK; ATP binding to DnaK triggers the release of the substrate protein, thus completing the reaction cycle. Several rounds of ATP-dependent interactions between DnaJ, DnaK and GrpE are required for fully efficient folding. Also involved, together with DnaK and GrpE, in the DNA replication of plasmids through activation of initiation proteins.</text>
</comment>
<dbReference type="SUPFAM" id="SSF49493">
    <property type="entry name" value="HSP40/DnaJ peptide-binding domain"/>
    <property type="match status" value="2"/>
</dbReference>
<keyword evidence="8 11" id="KW-0143">Chaperone</keyword>
<keyword evidence="2 11" id="KW-0235">DNA replication</keyword>
<dbReference type="NCBIfam" id="NF008035">
    <property type="entry name" value="PRK10767.1"/>
    <property type="match status" value="1"/>
</dbReference>
<dbReference type="CDD" id="cd10719">
    <property type="entry name" value="DnaJ_zf"/>
    <property type="match status" value="1"/>
</dbReference>
<dbReference type="EMBL" id="JAEKNR010000032">
    <property type="protein sequence ID" value="MBJ7597011.1"/>
    <property type="molecule type" value="Genomic_DNA"/>
</dbReference>
<comment type="cofactor">
    <cofactor evidence="11">
        <name>Zn(2+)</name>
        <dbReference type="ChEBI" id="CHEBI:29105"/>
    </cofactor>
    <text evidence="11">Binds 2 Zn(2+) ions per monomer.</text>
</comment>
<feature type="binding site" evidence="11">
    <location>
        <position position="193"/>
    </location>
    <ligand>
        <name>Zn(2+)</name>
        <dbReference type="ChEBI" id="CHEBI:29105"/>
        <label>2</label>
    </ligand>
</feature>
<evidence type="ECO:0000256" key="4">
    <source>
        <dbReference type="ARBA" id="ARBA00022737"/>
    </source>
</evidence>
<organism evidence="15 16">
    <name type="scientific">Candidatus Nephthysia bennettiae</name>
    <dbReference type="NCBI Taxonomy" id="3127016"/>
    <lineage>
        <taxon>Bacteria</taxon>
        <taxon>Bacillati</taxon>
        <taxon>Candidatus Dormiibacterota</taxon>
        <taxon>Candidatus Dormibacteria</taxon>
        <taxon>Candidatus Dormibacterales</taxon>
        <taxon>Candidatus Dormibacteraceae</taxon>
        <taxon>Candidatus Nephthysia</taxon>
    </lineage>
</organism>
<dbReference type="Pfam" id="PF01556">
    <property type="entry name" value="DnaJ_C"/>
    <property type="match status" value="1"/>
</dbReference>
<dbReference type="SMART" id="SM00271">
    <property type="entry name" value="DnaJ"/>
    <property type="match status" value="1"/>
</dbReference>
<feature type="repeat" description="CXXCXGXG motif" evidence="11">
    <location>
        <begin position="190"/>
        <end position="197"/>
    </location>
</feature>
<evidence type="ECO:0000256" key="12">
    <source>
        <dbReference type="PROSITE-ProRule" id="PRU00546"/>
    </source>
</evidence>
<keyword evidence="16" id="KW-1185">Reference proteome</keyword>
<keyword evidence="4 11" id="KW-0677">Repeat</keyword>
<feature type="binding site" evidence="11">
    <location>
        <position position="190"/>
    </location>
    <ligand>
        <name>Zn(2+)</name>
        <dbReference type="ChEBI" id="CHEBI:29105"/>
        <label>2</label>
    </ligand>
</feature>
<evidence type="ECO:0000256" key="9">
    <source>
        <dbReference type="ARBA" id="ARBA00061004"/>
    </source>
</evidence>
<protein>
    <recommendedName>
        <fullName evidence="10 11">Chaperone protein DnaJ</fullName>
    </recommendedName>
</protein>
<dbReference type="PRINTS" id="PR00625">
    <property type="entry name" value="JDOMAIN"/>
</dbReference>
<dbReference type="SUPFAM" id="SSF46565">
    <property type="entry name" value="Chaperone J-domain"/>
    <property type="match status" value="1"/>
</dbReference>
<evidence type="ECO:0000256" key="5">
    <source>
        <dbReference type="ARBA" id="ARBA00022771"/>
    </source>
</evidence>
<feature type="repeat" description="CXXCXGXG motif" evidence="11">
    <location>
        <begin position="147"/>
        <end position="154"/>
    </location>
</feature>
<dbReference type="GO" id="GO:0005737">
    <property type="term" value="C:cytoplasm"/>
    <property type="evidence" value="ECO:0007669"/>
    <property type="project" value="UniProtKB-SubCell"/>
</dbReference>
<feature type="domain" description="CR-type" evidence="14">
    <location>
        <begin position="134"/>
        <end position="216"/>
    </location>
</feature>
<dbReference type="GO" id="GO:0006260">
    <property type="term" value="P:DNA replication"/>
    <property type="evidence" value="ECO:0007669"/>
    <property type="project" value="UniProtKB-KW"/>
</dbReference>
<keyword evidence="1 11" id="KW-0963">Cytoplasm</keyword>
<dbReference type="InterPro" id="IPR036410">
    <property type="entry name" value="HSP_DnaJ_Cys-rich_dom_sf"/>
</dbReference>
<evidence type="ECO:0000259" key="13">
    <source>
        <dbReference type="PROSITE" id="PS50076"/>
    </source>
</evidence>
<dbReference type="InterPro" id="IPR001623">
    <property type="entry name" value="DnaJ_domain"/>
</dbReference>
<name>A0A934JWC2_9BACT</name>
<reference evidence="15" key="1">
    <citation type="submission" date="2020-10" db="EMBL/GenBank/DDBJ databases">
        <title>Ca. Dormibacterota MAGs.</title>
        <authorList>
            <person name="Montgomery K."/>
        </authorList>
    </citation>
    <scope>NUCLEOTIDE SEQUENCE [LARGE SCALE GENOMIC DNA]</scope>
    <source>
        <strain evidence="15">SC8812_S17_10</strain>
    </source>
</reference>
<sequence>MAIKRDYYEVLGVSKSVSQEELKRAFRKLAMQYHPDRNPDDPQAGERFKECSEAYEVLSDPEKRRSYDMFGHAGVNPGVGAGAGFGGFEGFGFGDIFDTFFGGAAGAARTRRRSTRGEDLRYDLTISFEDAFTGVEQMLDLPRLVGCPTCTGTGAQPGTGTETCSACGGAGQVRRQTQSIFGAVVNVSTCPSCGGEGRILRSPCLECRGQGRVQKQRRLRVKIPAGVDTGSQVRIIGEGEAGFRGGPPGDLYIVLRVRPHQHLRRQDQDVIYELRVNMVQAAIGDTIEVPTLDGPAEITIPAGTQYGQTFRLAGKGMPSPRTGRRGDQLVTIQVVVPKDLSHEQKTLLRKVGGLTGKPEKVSKGFFEKLRDAINID</sequence>
<dbReference type="InterPro" id="IPR001305">
    <property type="entry name" value="HSP_DnaJ_Cys-rich_dom"/>
</dbReference>
<evidence type="ECO:0000256" key="10">
    <source>
        <dbReference type="ARBA" id="ARBA00067609"/>
    </source>
</evidence>
<dbReference type="InterPro" id="IPR002939">
    <property type="entry name" value="DnaJ_C"/>
</dbReference>
<evidence type="ECO:0000256" key="6">
    <source>
        <dbReference type="ARBA" id="ARBA00022833"/>
    </source>
</evidence>
<dbReference type="HAMAP" id="MF_01152">
    <property type="entry name" value="DnaJ"/>
    <property type="match status" value="1"/>
</dbReference>
<feature type="repeat" description="CXXCXGXG motif" evidence="11">
    <location>
        <begin position="164"/>
        <end position="171"/>
    </location>
</feature>
<dbReference type="CDD" id="cd10747">
    <property type="entry name" value="DnaJ_C"/>
    <property type="match status" value="1"/>
</dbReference>
<dbReference type="FunFam" id="2.60.260.20:FF:000005">
    <property type="entry name" value="Chaperone protein dnaJ 1, mitochondrial"/>
    <property type="match status" value="1"/>
</dbReference>
<dbReference type="FunFam" id="2.10.230.10:FF:000002">
    <property type="entry name" value="Molecular chaperone DnaJ"/>
    <property type="match status" value="1"/>
</dbReference>
<feature type="binding site" evidence="11">
    <location>
        <position position="204"/>
    </location>
    <ligand>
        <name>Zn(2+)</name>
        <dbReference type="ChEBI" id="CHEBI:29105"/>
        <label>1</label>
    </ligand>
</feature>